<dbReference type="AlphaFoldDB" id="A0A2T4BGL6"/>
<feature type="coiled-coil region" evidence="1">
    <location>
        <begin position="283"/>
        <end position="345"/>
    </location>
</feature>
<protein>
    <submittedName>
        <fullName evidence="3">Uncharacterized protein</fullName>
    </submittedName>
</protein>
<dbReference type="Gene3D" id="1.20.5.1160">
    <property type="entry name" value="Vasodilator-stimulated phosphoprotein"/>
    <property type="match status" value="1"/>
</dbReference>
<dbReference type="OrthoDB" id="3928699at2759"/>
<evidence type="ECO:0000256" key="1">
    <source>
        <dbReference type="SAM" id="Coils"/>
    </source>
</evidence>
<evidence type="ECO:0000313" key="4">
    <source>
        <dbReference type="Proteomes" id="UP000241546"/>
    </source>
</evidence>
<keyword evidence="1" id="KW-0175">Coiled coil</keyword>
<organism evidence="3 4">
    <name type="scientific">Trichoderma citrinoviride</name>
    <dbReference type="NCBI Taxonomy" id="58853"/>
    <lineage>
        <taxon>Eukaryota</taxon>
        <taxon>Fungi</taxon>
        <taxon>Dikarya</taxon>
        <taxon>Ascomycota</taxon>
        <taxon>Pezizomycotina</taxon>
        <taxon>Sordariomycetes</taxon>
        <taxon>Hypocreomycetidae</taxon>
        <taxon>Hypocreales</taxon>
        <taxon>Hypocreaceae</taxon>
        <taxon>Trichoderma</taxon>
    </lineage>
</organism>
<evidence type="ECO:0000256" key="2">
    <source>
        <dbReference type="SAM" id="MobiDB-lite"/>
    </source>
</evidence>
<dbReference type="EMBL" id="KZ680209">
    <property type="protein sequence ID" value="PTB68408.1"/>
    <property type="molecule type" value="Genomic_DNA"/>
</dbReference>
<gene>
    <name evidence="3" type="ORF">BBK36DRAFT_1190734</name>
</gene>
<dbReference type="GeneID" id="36604799"/>
<evidence type="ECO:0000313" key="3">
    <source>
        <dbReference type="EMBL" id="PTB68408.1"/>
    </source>
</evidence>
<dbReference type="RefSeq" id="XP_024751728.1">
    <property type="nucleotide sequence ID" value="XM_024896681.1"/>
</dbReference>
<dbReference type="Proteomes" id="UP000241546">
    <property type="component" value="Unassembled WGS sequence"/>
</dbReference>
<feature type="region of interest" description="Disordered" evidence="2">
    <location>
        <begin position="204"/>
        <end position="272"/>
    </location>
</feature>
<keyword evidence="4" id="KW-1185">Reference proteome</keyword>
<reference evidence="4" key="1">
    <citation type="submission" date="2016-07" db="EMBL/GenBank/DDBJ databases">
        <title>Multiple horizontal gene transfer events from other fungi enriched the ability of initially mycotrophic Trichoderma (Ascomycota) to feed on dead plant biomass.</title>
        <authorList>
            <consortium name="DOE Joint Genome Institute"/>
            <person name="Atanasova L."/>
            <person name="Chenthamara K."/>
            <person name="Zhang J."/>
            <person name="Grujic M."/>
            <person name="Henrissat B."/>
            <person name="Kuo A."/>
            <person name="Aerts A."/>
            <person name="Salamov A."/>
            <person name="Lipzen A."/>
            <person name="Labutti K."/>
            <person name="Barry K."/>
            <person name="Miao Y."/>
            <person name="Rahimi M.J."/>
            <person name="Shen Q."/>
            <person name="Grigoriev I.V."/>
            <person name="Kubicek C.P."/>
            <person name="Druzhinina I.S."/>
        </authorList>
    </citation>
    <scope>NUCLEOTIDE SEQUENCE [LARGE SCALE GENOMIC DNA]</scope>
    <source>
        <strain evidence="4">TUCIM 6016</strain>
    </source>
</reference>
<accession>A0A2T4BGL6</accession>
<sequence>MPRTSPERTLSTFPCLDFDVKTPACIEWVSNDTRHCLVDPDPQRCRVMFESRFTNESSLASFQLHCPIRVKGIEAQSNIICLIHTSSITSFDYYESPELPETVRKKLNCQAIGLHFELCQPVDLIAPAAATEPVQPRKRLSGETFDSLRSLAKSSALDIYISAREISQAKLTAVREAIFRSGLKPFNADISAVLASLYGGKGGKAVDLSPRDRPSIPNDEPPSYADLEPPPPPDDDIQPPSKAKLLPPDTTAAAGSSNNKRRRLDDSSTSSEVDSYCDIWDTLRHMREDMQKLAKRVKRLEQENKGLREELDDLRASCEKATDAIESDETALLEVHEELDELKVQVDFLAQGGLYSDVKEQIVETVTNSVLEHILDGGYNTKITFEKS</sequence>
<proteinExistence type="predicted"/>
<name>A0A2T4BGL6_9HYPO</name>